<reference evidence="1" key="1">
    <citation type="submission" date="2021-06" db="EMBL/GenBank/DDBJ databases">
        <authorList>
            <person name="Kallberg Y."/>
            <person name="Tangrot J."/>
            <person name="Rosling A."/>
        </authorList>
    </citation>
    <scope>NUCLEOTIDE SEQUENCE</scope>
    <source>
        <strain evidence="1">MA461A</strain>
    </source>
</reference>
<dbReference type="EMBL" id="CAJVQC010021379">
    <property type="protein sequence ID" value="CAG8713095.1"/>
    <property type="molecule type" value="Genomic_DNA"/>
</dbReference>
<feature type="non-terminal residue" evidence="1">
    <location>
        <position position="1"/>
    </location>
</feature>
<sequence>TKLRDIYNISSVGSIISYEEADQVEISKVDLLDNAVSSSSTSLLIKKIINLEVKNLESSSIKTIPIVLSANLDYDLQEVLNNFLEYESQVKKIFSFL</sequence>
<evidence type="ECO:0000313" key="2">
    <source>
        <dbReference type="Proteomes" id="UP000789920"/>
    </source>
</evidence>
<keyword evidence="2" id="KW-1185">Reference proteome</keyword>
<evidence type="ECO:0000313" key="1">
    <source>
        <dbReference type="EMBL" id="CAG8713095.1"/>
    </source>
</evidence>
<proteinExistence type="predicted"/>
<name>A0ACA9PJ67_9GLOM</name>
<gene>
    <name evidence="1" type="ORF">RPERSI_LOCUS10686</name>
</gene>
<dbReference type="Proteomes" id="UP000789920">
    <property type="component" value="Unassembled WGS sequence"/>
</dbReference>
<comment type="caution">
    <text evidence="1">The sequence shown here is derived from an EMBL/GenBank/DDBJ whole genome shotgun (WGS) entry which is preliminary data.</text>
</comment>
<protein>
    <submittedName>
        <fullName evidence="1">21344_t:CDS:1</fullName>
    </submittedName>
</protein>
<accession>A0ACA9PJ67</accession>
<organism evidence="1 2">
    <name type="scientific">Racocetra persica</name>
    <dbReference type="NCBI Taxonomy" id="160502"/>
    <lineage>
        <taxon>Eukaryota</taxon>
        <taxon>Fungi</taxon>
        <taxon>Fungi incertae sedis</taxon>
        <taxon>Mucoromycota</taxon>
        <taxon>Glomeromycotina</taxon>
        <taxon>Glomeromycetes</taxon>
        <taxon>Diversisporales</taxon>
        <taxon>Gigasporaceae</taxon>
        <taxon>Racocetra</taxon>
    </lineage>
</organism>